<keyword evidence="1" id="KW-0812">Transmembrane</keyword>
<feature type="chain" id="PRO_5044862697" evidence="2">
    <location>
        <begin position="20"/>
        <end position="204"/>
    </location>
</feature>
<feature type="transmembrane region" description="Helical" evidence="1">
    <location>
        <begin position="182"/>
        <end position="201"/>
    </location>
</feature>
<sequence length="204" mass="22769">MARIFLILLLLHNICCAAASLLILNAVTLEKDANDYAVGDGTTVSNSHNLGLKSAVLRRHKRKTKKEDENIITKNCTTLASPCSCGWGACHPKKKYRKEDDDCCAENHQWKCCEEPYFVTLAKNCTTLASPCSCGWGACHPKKKYRKEDDDCCAENHQYKCCEEGPDGQKFEKSTGCQTLNLHKMLIIANLSILASLLVYYTNL</sequence>
<reference evidence="3 4" key="1">
    <citation type="submission" date="2024-10" db="EMBL/GenBank/DDBJ databases">
        <authorList>
            <person name="Kim D."/>
        </authorList>
    </citation>
    <scope>NUCLEOTIDE SEQUENCE [LARGE SCALE GENOMIC DNA]</scope>
    <source>
        <strain evidence="3">BH-2024</strain>
    </source>
</reference>
<keyword evidence="2" id="KW-0732">Signal</keyword>
<dbReference type="AlphaFoldDB" id="A0ABD2LP14"/>
<accession>A0ABD2LP14</accession>
<dbReference type="Proteomes" id="UP001620626">
    <property type="component" value="Unassembled WGS sequence"/>
</dbReference>
<organism evidence="3 4">
    <name type="scientific">Heterodera trifolii</name>
    <dbReference type="NCBI Taxonomy" id="157864"/>
    <lineage>
        <taxon>Eukaryota</taxon>
        <taxon>Metazoa</taxon>
        <taxon>Ecdysozoa</taxon>
        <taxon>Nematoda</taxon>
        <taxon>Chromadorea</taxon>
        <taxon>Rhabditida</taxon>
        <taxon>Tylenchina</taxon>
        <taxon>Tylenchomorpha</taxon>
        <taxon>Tylenchoidea</taxon>
        <taxon>Heteroderidae</taxon>
        <taxon>Heteroderinae</taxon>
        <taxon>Heterodera</taxon>
    </lineage>
</organism>
<proteinExistence type="predicted"/>
<keyword evidence="1" id="KW-1133">Transmembrane helix</keyword>
<keyword evidence="1" id="KW-0472">Membrane</keyword>
<gene>
    <name evidence="3" type="ORF">niasHT_003199</name>
</gene>
<protein>
    <submittedName>
        <fullName evidence="3">Uncharacterized protein</fullName>
    </submittedName>
</protein>
<evidence type="ECO:0000256" key="2">
    <source>
        <dbReference type="SAM" id="SignalP"/>
    </source>
</evidence>
<evidence type="ECO:0000256" key="1">
    <source>
        <dbReference type="SAM" id="Phobius"/>
    </source>
</evidence>
<comment type="caution">
    <text evidence="3">The sequence shown here is derived from an EMBL/GenBank/DDBJ whole genome shotgun (WGS) entry which is preliminary data.</text>
</comment>
<keyword evidence="4" id="KW-1185">Reference proteome</keyword>
<dbReference type="EMBL" id="JBICBT010000344">
    <property type="protein sequence ID" value="KAL3116833.1"/>
    <property type="molecule type" value="Genomic_DNA"/>
</dbReference>
<evidence type="ECO:0000313" key="4">
    <source>
        <dbReference type="Proteomes" id="UP001620626"/>
    </source>
</evidence>
<evidence type="ECO:0000313" key="3">
    <source>
        <dbReference type="EMBL" id="KAL3116833.1"/>
    </source>
</evidence>
<feature type="signal peptide" evidence="2">
    <location>
        <begin position="1"/>
        <end position="19"/>
    </location>
</feature>
<name>A0ABD2LP14_9BILA</name>